<feature type="transmembrane region" description="Helical" evidence="10">
    <location>
        <begin position="160"/>
        <end position="181"/>
    </location>
</feature>
<evidence type="ECO:0000256" key="3">
    <source>
        <dbReference type="ARBA" id="ARBA00022448"/>
    </source>
</evidence>
<feature type="transmembrane region" description="Helical" evidence="10">
    <location>
        <begin position="453"/>
        <end position="477"/>
    </location>
</feature>
<comment type="caution">
    <text evidence="12">The sequence shown here is derived from an EMBL/GenBank/DDBJ whole genome shotgun (WGS) entry which is preliminary data.</text>
</comment>
<dbReference type="InterPro" id="IPR003663">
    <property type="entry name" value="Sugar/inositol_transpt"/>
</dbReference>
<keyword evidence="3 9" id="KW-0813">Transport</keyword>
<keyword evidence="6 10" id="KW-1133">Transmembrane helix</keyword>
<protein>
    <recommendedName>
        <fullName evidence="8">Quinate transporter</fullName>
    </recommendedName>
</protein>
<feature type="transmembrane region" description="Helical" evidence="10">
    <location>
        <begin position="193"/>
        <end position="214"/>
    </location>
</feature>
<dbReference type="PANTHER" id="PTHR48022">
    <property type="entry name" value="PLASTIDIC GLUCOSE TRANSPORTER 4"/>
    <property type="match status" value="1"/>
</dbReference>
<evidence type="ECO:0000256" key="9">
    <source>
        <dbReference type="RuleBase" id="RU003346"/>
    </source>
</evidence>
<dbReference type="PRINTS" id="PR00171">
    <property type="entry name" value="SUGRTRNSPORT"/>
</dbReference>
<feature type="transmembrane region" description="Helical" evidence="10">
    <location>
        <begin position="385"/>
        <end position="405"/>
    </location>
</feature>
<dbReference type="SUPFAM" id="SSF103473">
    <property type="entry name" value="MFS general substrate transporter"/>
    <property type="match status" value="1"/>
</dbReference>
<dbReference type="Gene3D" id="1.20.1250.20">
    <property type="entry name" value="MFS general substrate transporter like domains"/>
    <property type="match status" value="1"/>
</dbReference>
<evidence type="ECO:0000313" key="12">
    <source>
        <dbReference type="EMBL" id="KAL3420082.1"/>
    </source>
</evidence>
<feature type="transmembrane region" description="Helical" evidence="10">
    <location>
        <begin position="354"/>
        <end position="373"/>
    </location>
</feature>
<dbReference type="NCBIfam" id="TIGR00879">
    <property type="entry name" value="SP"/>
    <property type="match status" value="1"/>
</dbReference>
<evidence type="ECO:0000256" key="6">
    <source>
        <dbReference type="ARBA" id="ARBA00022989"/>
    </source>
</evidence>
<keyword evidence="5" id="KW-0672">Quinate metabolism</keyword>
<dbReference type="InterPro" id="IPR020846">
    <property type="entry name" value="MFS_dom"/>
</dbReference>
<feature type="domain" description="Major facilitator superfamily (MFS) profile" evidence="11">
    <location>
        <begin position="24"/>
        <end position="481"/>
    </location>
</feature>
<evidence type="ECO:0000256" key="8">
    <source>
        <dbReference type="ARBA" id="ARBA00043213"/>
    </source>
</evidence>
<keyword evidence="13" id="KW-1185">Reference proteome</keyword>
<keyword evidence="7 10" id="KW-0472">Membrane</keyword>
<proteinExistence type="inferred from homology"/>
<organism evidence="12 13">
    <name type="scientific">Phlyctema vagabunda</name>
    <dbReference type="NCBI Taxonomy" id="108571"/>
    <lineage>
        <taxon>Eukaryota</taxon>
        <taxon>Fungi</taxon>
        <taxon>Dikarya</taxon>
        <taxon>Ascomycota</taxon>
        <taxon>Pezizomycotina</taxon>
        <taxon>Leotiomycetes</taxon>
        <taxon>Helotiales</taxon>
        <taxon>Dermateaceae</taxon>
        <taxon>Phlyctema</taxon>
    </lineage>
</organism>
<feature type="transmembrane region" description="Helical" evidence="10">
    <location>
        <begin position="324"/>
        <end position="345"/>
    </location>
</feature>
<evidence type="ECO:0000256" key="5">
    <source>
        <dbReference type="ARBA" id="ARBA00022911"/>
    </source>
</evidence>
<accession>A0ABR4PA70</accession>
<dbReference type="InterPro" id="IPR005829">
    <property type="entry name" value="Sugar_transporter_CS"/>
</dbReference>
<feature type="transmembrane region" description="Helical" evidence="10">
    <location>
        <begin position="426"/>
        <end position="447"/>
    </location>
</feature>
<dbReference type="InterPro" id="IPR005828">
    <property type="entry name" value="MFS_sugar_transport-like"/>
</dbReference>
<dbReference type="Pfam" id="PF00083">
    <property type="entry name" value="Sugar_tr"/>
    <property type="match status" value="1"/>
</dbReference>
<evidence type="ECO:0000256" key="1">
    <source>
        <dbReference type="ARBA" id="ARBA00004141"/>
    </source>
</evidence>
<name>A0ABR4PA70_9HELO</name>
<evidence type="ECO:0000256" key="4">
    <source>
        <dbReference type="ARBA" id="ARBA00022692"/>
    </source>
</evidence>
<reference evidence="12 13" key="1">
    <citation type="submission" date="2024-06" db="EMBL/GenBank/DDBJ databases">
        <title>Complete genome of Phlyctema vagabunda strain 19-DSS-EL-015.</title>
        <authorList>
            <person name="Fiorenzani C."/>
        </authorList>
    </citation>
    <scope>NUCLEOTIDE SEQUENCE [LARGE SCALE GENOMIC DNA]</scope>
    <source>
        <strain evidence="12 13">19-DSS-EL-015</strain>
    </source>
</reference>
<dbReference type="PROSITE" id="PS00217">
    <property type="entry name" value="SUGAR_TRANSPORT_2"/>
    <property type="match status" value="1"/>
</dbReference>
<dbReference type="InterPro" id="IPR036259">
    <property type="entry name" value="MFS_trans_sf"/>
</dbReference>
<feature type="transmembrane region" description="Helical" evidence="10">
    <location>
        <begin position="282"/>
        <end position="304"/>
    </location>
</feature>
<evidence type="ECO:0000256" key="7">
    <source>
        <dbReference type="ARBA" id="ARBA00023136"/>
    </source>
</evidence>
<dbReference type="InterPro" id="IPR050360">
    <property type="entry name" value="MFS_Sugar_Transporters"/>
</dbReference>
<gene>
    <name evidence="12" type="ORF">PVAG01_08581</name>
</gene>
<evidence type="ECO:0000259" key="11">
    <source>
        <dbReference type="PROSITE" id="PS50850"/>
    </source>
</evidence>
<evidence type="ECO:0000313" key="13">
    <source>
        <dbReference type="Proteomes" id="UP001629113"/>
    </source>
</evidence>
<dbReference type="PANTHER" id="PTHR48022:SF34">
    <property type="entry name" value="MAJOR FACILITATOR SUPERFAMILY (MFS) PROFILE DOMAIN-CONTAINING PROTEIN-RELATED"/>
    <property type="match status" value="1"/>
</dbReference>
<comment type="subcellular location">
    <subcellularLocation>
        <location evidence="1">Membrane</location>
        <topology evidence="1">Multi-pass membrane protein</topology>
    </subcellularLocation>
</comment>
<feature type="transmembrane region" description="Helical" evidence="10">
    <location>
        <begin position="21"/>
        <end position="48"/>
    </location>
</feature>
<dbReference type="CDD" id="cd17356">
    <property type="entry name" value="MFS_HXT"/>
    <property type="match status" value="1"/>
</dbReference>
<dbReference type="EMBL" id="JBFCZG010000007">
    <property type="protein sequence ID" value="KAL3420082.1"/>
    <property type="molecule type" value="Genomic_DNA"/>
</dbReference>
<feature type="transmembrane region" description="Helical" evidence="10">
    <location>
        <begin position="127"/>
        <end position="148"/>
    </location>
</feature>
<dbReference type="PROSITE" id="PS50850">
    <property type="entry name" value="MFS"/>
    <property type="match status" value="1"/>
</dbReference>
<evidence type="ECO:0000256" key="2">
    <source>
        <dbReference type="ARBA" id="ARBA00010992"/>
    </source>
</evidence>
<keyword evidence="4 10" id="KW-0812">Transmembrane</keyword>
<comment type="similarity">
    <text evidence="2 9">Belongs to the major facilitator superfamily. Sugar transporter (TC 2.A.1.1) family.</text>
</comment>
<sequence>MGLLTLKEDRPTPRCVYNSRIYFCATVAAFCAVMIGYDSAFIGGSLALESFKTEFNWAQYSEHEANLISENIVSVYQAGAIFGSFAAYPAGHYMGRKQGLQVFSAVFLLGAGLMLGTTGARGLGLMYAGRTLAGIGVGGASNLTPIYISELSPPAIRGRLVGLYELGWQLGGLVGFWINFGVSETMAPTHEQWLIPFAIQLIPAGLMFIGLFFIKESPRWLMSRDRRTLALKNLCWIRKLDSDDMYMIEEVSAIDAALEQQASSVGLGFWQPFKALGNDRKVMYRFFLGCSLFFWQNGSGINAINYYSPTVFKEIGITGTNTSLLTTGVFGVVKTIFTLIWLFFLIDNLGRRNLLMYGAFGGAVCLIYVGAYIKVADPSNHPSTTITGGGISAMVFFYLWAMFYTPSWNGTPWVINSEMFPQNVRTLGQAFAAASNWIFNFIIARFTPQMFTAMGYGVFFFFAGLMLCSIVFVFFLIPETKGVPLESMDRLFARDLKPRKAHKTVMAELLADEEMFRQNIKGSGVGLEKDGERAEQIEKV</sequence>
<dbReference type="Proteomes" id="UP001629113">
    <property type="component" value="Unassembled WGS sequence"/>
</dbReference>
<dbReference type="PROSITE" id="PS00216">
    <property type="entry name" value="SUGAR_TRANSPORT_1"/>
    <property type="match status" value="1"/>
</dbReference>
<evidence type="ECO:0000256" key="10">
    <source>
        <dbReference type="SAM" id="Phobius"/>
    </source>
</evidence>
<feature type="transmembrane region" description="Helical" evidence="10">
    <location>
        <begin position="68"/>
        <end position="88"/>
    </location>
</feature>
<feature type="transmembrane region" description="Helical" evidence="10">
    <location>
        <begin position="100"/>
        <end position="121"/>
    </location>
</feature>